<evidence type="ECO:0000313" key="2">
    <source>
        <dbReference type="EMBL" id="CAL1358947.1"/>
    </source>
</evidence>
<evidence type="ECO:0000259" key="1">
    <source>
        <dbReference type="Pfam" id="PF13966"/>
    </source>
</evidence>
<dbReference type="InterPro" id="IPR026960">
    <property type="entry name" value="RVT-Znf"/>
</dbReference>
<sequence>MYQGLCREKFPGVANFPFKSVWRLKAPSKVNGFAWLLFHNRTLTHDNLKRRGWNIVSRCVLCEANTETASHLFRSCEYSTRIWDRYMTVLSVGGPFPIDLQQLFGCWCREDPDDWLDWFRYLFLHGFVWEVWKERNERSFKDTSKAWQVIFHKIGRTLLHWIAAAGQINDQNAKDWRRLLALACPPTRNNSI</sequence>
<organism evidence="2 3">
    <name type="scientific">Linum trigynum</name>
    <dbReference type="NCBI Taxonomy" id="586398"/>
    <lineage>
        <taxon>Eukaryota</taxon>
        <taxon>Viridiplantae</taxon>
        <taxon>Streptophyta</taxon>
        <taxon>Embryophyta</taxon>
        <taxon>Tracheophyta</taxon>
        <taxon>Spermatophyta</taxon>
        <taxon>Magnoliopsida</taxon>
        <taxon>eudicotyledons</taxon>
        <taxon>Gunneridae</taxon>
        <taxon>Pentapetalae</taxon>
        <taxon>rosids</taxon>
        <taxon>fabids</taxon>
        <taxon>Malpighiales</taxon>
        <taxon>Linaceae</taxon>
        <taxon>Linum</taxon>
    </lineage>
</organism>
<name>A0AAV2CQX2_9ROSI</name>
<dbReference type="Pfam" id="PF13966">
    <property type="entry name" value="zf-RVT"/>
    <property type="match status" value="1"/>
</dbReference>
<dbReference type="EMBL" id="OZ034814">
    <property type="protein sequence ID" value="CAL1358947.1"/>
    <property type="molecule type" value="Genomic_DNA"/>
</dbReference>
<reference evidence="2 3" key="1">
    <citation type="submission" date="2024-04" db="EMBL/GenBank/DDBJ databases">
        <authorList>
            <person name="Fracassetti M."/>
        </authorList>
    </citation>
    <scope>NUCLEOTIDE SEQUENCE [LARGE SCALE GENOMIC DNA]</scope>
</reference>
<dbReference type="Proteomes" id="UP001497516">
    <property type="component" value="Chromosome 10"/>
</dbReference>
<gene>
    <name evidence="2" type="ORF">LTRI10_LOCUS6468</name>
</gene>
<feature type="domain" description="Reverse transcriptase zinc-binding" evidence="1">
    <location>
        <begin position="14"/>
        <end position="83"/>
    </location>
</feature>
<protein>
    <recommendedName>
        <fullName evidence="1">Reverse transcriptase zinc-binding domain-containing protein</fullName>
    </recommendedName>
</protein>
<proteinExistence type="predicted"/>
<evidence type="ECO:0000313" key="3">
    <source>
        <dbReference type="Proteomes" id="UP001497516"/>
    </source>
</evidence>
<accession>A0AAV2CQX2</accession>
<keyword evidence="3" id="KW-1185">Reference proteome</keyword>
<dbReference type="AlphaFoldDB" id="A0AAV2CQX2"/>